<feature type="transmembrane region" description="Helical" evidence="6">
    <location>
        <begin position="7"/>
        <end position="29"/>
    </location>
</feature>
<keyword evidence="4 6" id="KW-1133">Transmembrane helix</keyword>
<name>A0A120GPJ9_9BACI</name>
<evidence type="ECO:0000256" key="4">
    <source>
        <dbReference type="ARBA" id="ARBA00022989"/>
    </source>
</evidence>
<dbReference type="AlphaFoldDB" id="A0A120GPJ9"/>
<evidence type="ECO:0000256" key="5">
    <source>
        <dbReference type="ARBA" id="ARBA00023136"/>
    </source>
</evidence>
<evidence type="ECO:0000256" key="2">
    <source>
        <dbReference type="ARBA" id="ARBA00009477"/>
    </source>
</evidence>
<dbReference type="Proteomes" id="UP000064189">
    <property type="component" value="Unassembled WGS sequence"/>
</dbReference>
<evidence type="ECO:0000256" key="6">
    <source>
        <dbReference type="SAM" id="Phobius"/>
    </source>
</evidence>
<dbReference type="Gene3D" id="2.40.30.170">
    <property type="match status" value="1"/>
</dbReference>
<evidence type="ECO:0000259" key="8">
    <source>
        <dbReference type="Pfam" id="PF25997"/>
    </source>
</evidence>
<evidence type="ECO:0000256" key="3">
    <source>
        <dbReference type="ARBA" id="ARBA00022692"/>
    </source>
</evidence>
<comment type="caution">
    <text evidence="9">The sequence shown here is derived from an EMBL/GenBank/DDBJ whole genome shotgun (WGS) entry which is preliminary data.</text>
</comment>
<dbReference type="RefSeq" id="WP_061142481.1">
    <property type="nucleotide sequence ID" value="NZ_LNNH01000023.1"/>
</dbReference>
<dbReference type="InterPro" id="IPR011053">
    <property type="entry name" value="Single_hybrid_motif"/>
</dbReference>
<feature type="domain" description="YhbJ barrel-sandwich hybrid" evidence="8">
    <location>
        <begin position="45"/>
        <end position="116"/>
    </location>
</feature>
<evidence type="ECO:0000313" key="10">
    <source>
        <dbReference type="Proteomes" id="UP000064189"/>
    </source>
</evidence>
<comment type="similarity">
    <text evidence="2">Belongs to the membrane fusion protein (MFP) (TC 8.A.1) family.</text>
</comment>
<keyword evidence="10" id="KW-1185">Reference proteome</keyword>
<dbReference type="Gene3D" id="2.40.50.100">
    <property type="match status" value="1"/>
</dbReference>
<gene>
    <name evidence="9" type="ORF">AS888_20340</name>
</gene>
<dbReference type="Pfam" id="PF25963">
    <property type="entry name" value="Beta-barrel_AAEA"/>
    <property type="match status" value="1"/>
</dbReference>
<dbReference type="InterPro" id="IPR058634">
    <property type="entry name" value="AaeA-lik-b-barrel"/>
</dbReference>
<dbReference type="PANTHER" id="PTHR30386">
    <property type="entry name" value="MEMBRANE FUSION SUBUNIT OF EMRAB-TOLC MULTIDRUG EFFLUX PUMP"/>
    <property type="match status" value="1"/>
</dbReference>
<dbReference type="InterPro" id="IPR050739">
    <property type="entry name" value="MFP"/>
</dbReference>
<protein>
    <submittedName>
        <fullName evidence="9">Transporter</fullName>
    </submittedName>
</protein>
<feature type="domain" description="p-hydroxybenzoic acid efflux pump subunit AaeA-like beta-barrel" evidence="7">
    <location>
        <begin position="121"/>
        <end position="209"/>
    </location>
</feature>
<dbReference type="EMBL" id="LNNH01000023">
    <property type="protein sequence ID" value="KWW18199.1"/>
    <property type="molecule type" value="Genomic_DNA"/>
</dbReference>
<organism evidence="9 10">
    <name type="scientific">Peribacillus simplex</name>
    <dbReference type="NCBI Taxonomy" id="1478"/>
    <lineage>
        <taxon>Bacteria</taxon>
        <taxon>Bacillati</taxon>
        <taxon>Bacillota</taxon>
        <taxon>Bacilli</taxon>
        <taxon>Bacillales</taxon>
        <taxon>Bacillaceae</taxon>
        <taxon>Peribacillus</taxon>
    </lineage>
</organism>
<keyword evidence="3 6" id="KW-0812">Transmembrane</keyword>
<keyword evidence="5 6" id="KW-0472">Membrane</keyword>
<dbReference type="GO" id="GO:0016020">
    <property type="term" value="C:membrane"/>
    <property type="evidence" value="ECO:0007669"/>
    <property type="project" value="UniProtKB-SubCell"/>
</dbReference>
<dbReference type="SUPFAM" id="SSF51230">
    <property type="entry name" value="Single hybrid motif"/>
    <property type="match status" value="1"/>
</dbReference>
<evidence type="ECO:0000256" key="1">
    <source>
        <dbReference type="ARBA" id="ARBA00004167"/>
    </source>
</evidence>
<sequence>MNRGRLVLVNVIGLVIILAVVAGGAFYYYESTNFIKTDEAKVSGDLYTIVAPAAGKLADWDLEEGDSVSKNDKVANVATAAGKETVKTAAQGTVVKTQVHDDQLVQAGQTLAQTIDMNDLSITANIEENKLKKIEKGDSVDIIIDGDSDTVFEGTLEQIGYATTSVFSVMGNQNSSGNYTKVTQKVPVKISIKAPSDKVLPGMNAEVKISTN</sequence>
<accession>A0A120GPJ9</accession>
<evidence type="ECO:0000313" key="9">
    <source>
        <dbReference type="EMBL" id="KWW18199.1"/>
    </source>
</evidence>
<evidence type="ECO:0000259" key="7">
    <source>
        <dbReference type="Pfam" id="PF25963"/>
    </source>
</evidence>
<dbReference type="InterPro" id="IPR058635">
    <property type="entry name" value="BSH_YhbJ"/>
</dbReference>
<dbReference type="Pfam" id="PF25997">
    <property type="entry name" value="BSH_YhbJ"/>
    <property type="match status" value="1"/>
</dbReference>
<dbReference type="PANTHER" id="PTHR30386:SF26">
    <property type="entry name" value="TRANSPORT PROTEIN COMB"/>
    <property type="match status" value="1"/>
</dbReference>
<proteinExistence type="inferred from homology"/>
<reference evidence="9 10" key="1">
    <citation type="submission" date="2015-11" db="EMBL/GenBank/DDBJ databases">
        <title>Genome Sequence of Bacillus simplex strain VanAntwerpen2.</title>
        <authorList>
            <person name="Couger M.B."/>
        </authorList>
    </citation>
    <scope>NUCLEOTIDE SEQUENCE [LARGE SCALE GENOMIC DNA]</scope>
    <source>
        <strain evidence="9 10">VanAntwerpen02</strain>
    </source>
</reference>
<comment type="subcellular location">
    <subcellularLocation>
        <location evidence="1">Membrane</location>
        <topology evidence="1">Single-pass membrane protein</topology>
    </subcellularLocation>
</comment>